<dbReference type="Pfam" id="PF01119">
    <property type="entry name" value="DNA_mis_repair"/>
    <property type="match status" value="1"/>
</dbReference>
<evidence type="ECO:0000256" key="3">
    <source>
        <dbReference type="ARBA" id="ARBA00023204"/>
    </source>
</evidence>
<dbReference type="NCBIfam" id="NF000950">
    <property type="entry name" value="PRK00095.1-3"/>
    <property type="match status" value="1"/>
</dbReference>
<dbReference type="PROSITE" id="PS00058">
    <property type="entry name" value="DNA_MISMATCH_REPAIR_1"/>
    <property type="match status" value="1"/>
</dbReference>
<dbReference type="AlphaFoldDB" id="A0A8J4M1M5"/>
<dbReference type="SUPFAM" id="SSF54211">
    <property type="entry name" value="Ribosomal protein S5 domain 2-like"/>
    <property type="match status" value="1"/>
</dbReference>
<dbReference type="HAMAP" id="MF_00149">
    <property type="entry name" value="DNA_mis_repair"/>
    <property type="match status" value="1"/>
</dbReference>
<keyword evidence="2 4" id="KW-0227">DNA damage</keyword>
<dbReference type="InterPro" id="IPR037198">
    <property type="entry name" value="MutL_C_sf"/>
</dbReference>
<keyword evidence="9" id="KW-1185">Reference proteome</keyword>
<dbReference type="CDD" id="cd16926">
    <property type="entry name" value="HATPase_MutL-MLH-PMS-like"/>
    <property type="match status" value="1"/>
</dbReference>
<dbReference type="InterPro" id="IPR020568">
    <property type="entry name" value="Ribosomal_Su5_D2-typ_SF"/>
</dbReference>
<dbReference type="GO" id="GO:0006298">
    <property type="term" value="P:mismatch repair"/>
    <property type="evidence" value="ECO:0007669"/>
    <property type="project" value="UniProtKB-UniRule"/>
</dbReference>
<dbReference type="GO" id="GO:0030983">
    <property type="term" value="F:mismatched DNA binding"/>
    <property type="evidence" value="ECO:0007669"/>
    <property type="project" value="InterPro"/>
</dbReference>
<feature type="region of interest" description="Disordered" evidence="5">
    <location>
        <begin position="351"/>
        <end position="489"/>
    </location>
</feature>
<dbReference type="NCBIfam" id="TIGR00585">
    <property type="entry name" value="mutl"/>
    <property type="match status" value="1"/>
</dbReference>
<keyword evidence="3 4" id="KW-0234">DNA repair</keyword>
<dbReference type="Pfam" id="PF13589">
    <property type="entry name" value="HATPase_c_3"/>
    <property type="match status" value="1"/>
</dbReference>
<dbReference type="InterPro" id="IPR013507">
    <property type="entry name" value="DNA_mismatch_S5_2-like"/>
</dbReference>
<proteinExistence type="inferred from homology"/>
<dbReference type="Gene3D" id="3.30.1540.20">
    <property type="entry name" value="MutL, C-terminal domain, dimerisation subdomain"/>
    <property type="match status" value="1"/>
</dbReference>
<evidence type="ECO:0000313" key="9">
    <source>
        <dbReference type="Proteomes" id="UP000677918"/>
    </source>
</evidence>
<evidence type="ECO:0000313" key="8">
    <source>
        <dbReference type="EMBL" id="GIQ67671.1"/>
    </source>
</evidence>
<dbReference type="SMART" id="SM00853">
    <property type="entry name" value="MutL_C"/>
    <property type="match status" value="1"/>
</dbReference>
<evidence type="ECO:0000256" key="1">
    <source>
        <dbReference type="ARBA" id="ARBA00006082"/>
    </source>
</evidence>
<protein>
    <recommendedName>
        <fullName evidence="4">DNA mismatch repair protein MutL</fullName>
    </recommendedName>
</protein>
<dbReference type="InterPro" id="IPR042121">
    <property type="entry name" value="MutL_C_regsub"/>
</dbReference>
<gene>
    <name evidence="8" type="primary">hexB</name>
    <name evidence="4" type="synonym">mutL</name>
    <name evidence="8" type="ORF">XYCOK13_04950</name>
</gene>
<feature type="compositionally biased region" description="Polar residues" evidence="5">
    <location>
        <begin position="371"/>
        <end position="384"/>
    </location>
</feature>
<evidence type="ECO:0000256" key="5">
    <source>
        <dbReference type="SAM" id="MobiDB-lite"/>
    </source>
</evidence>
<dbReference type="GO" id="GO:0032300">
    <property type="term" value="C:mismatch repair complex"/>
    <property type="evidence" value="ECO:0007669"/>
    <property type="project" value="InterPro"/>
</dbReference>
<dbReference type="GO" id="GO:0016887">
    <property type="term" value="F:ATP hydrolysis activity"/>
    <property type="evidence" value="ECO:0007669"/>
    <property type="project" value="InterPro"/>
</dbReference>
<evidence type="ECO:0000259" key="6">
    <source>
        <dbReference type="SMART" id="SM00853"/>
    </source>
</evidence>
<feature type="domain" description="DNA mismatch repair protein S5" evidence="7">
    <location>
        <begin position="209"/>
        <end position="327"/>
    </location>
</feature>
<dbReference type="InterPro" id="IPR014762">
    <property type="entry name" value="DNA_mismatch_repair_CS"/>
</dbReference>
<dbReference type="InterPro" id="IPR038973">
    <property type="entry name" value="MutL/Mlh/Pms-like"/>
</dbReference>
<name>A0A8J4M1M5_9BACL</name>
<feature type="compositionally biased region" description="Low complexity" evidence="5">
    <location>
        <begin position="404"/>
        <end position="416"/>
    </location>
</feature>
<dbReference type="RefSeq" id="WP_213410288.1">
    <property type="nucleotide sequence ID" value="NZ_BOVK01000006.1"/>
</dbReference>
<evidence type="ECO:0000256" key="4">
    <source>
        <dbReference type="HAMAP-Rule" id="MF_00149"/>
    </source>
</evidence>
<dbReference type="PANTHER" id="PTHR10073">
    <property type="entry name" value="DNA MISMATCH REPAIR PROTEIN MLH, PMS, MUTL"/>
    <property type="match status" value="1"/>
</dbReference>
<comment type="similarity">
    <text evidence="1 4">Belongs to the DNA mismatch repair MutL/HexB family.</text>
</comment>
<dbReference type="EMBL" id="BOVK01000006">
    <property type="protein sequence ID" value="GIQ67671.1"/>
    <property type="molecule type" value="Genomic_DNA"/>
</dbReference>
<dbReference type="Gene3D" id="3.30.565.10">
    <property type="entry name" value="Histidine kinase-like ATPase, C-terminal domain"/>
    <property type="match status" value="1"/>
</dbReference>
<dbReference type="CDD" id="cd00782">
    <property type="entry name" value="MutL_Trans"/>
    <property type="match status" value="1"/>
</dbReference>
<dbReference type="InterPro" id="IPR002099">
    <property type="entry name" value="MutL/Mlh/PMS"/>
</dbReference>
<organism evidence="8 9">
    <name type="scientific">Xylanibacillus composti</name>
    <dbReference type="NCBI Taxonomy" id="1572762"/>
    <lineage>
        <taxon>Bacteria</taxon>
        <taxon>Bacillati</taxon>
        <taxon>Bacillota</taxon>
        <taxon>Bacilli</taxon>
        <taxon>Bacillales</taxon>
        <taxon>Paenibacillaceae</taxon>
        <taxon>Xylanibacillus</taxon>
    </lineage>
</organism>
<reference evidence="8" key="1">
    <citation type="submission" date="2021-04" db="EMBL/GenBank/DDBJ databases">
        <title>Draft genome sequence of Xylanibacillus composti strain K13.</title>
        <authorList>
            <person name="Uke A."/>
            <person name="Chhe C."/>
            <person name="Baramee S."/>
            <person name="Kosugi A."/>
        </authorList>
    </citation>
    <scope>NUCLEOTIDE SEQUENCE</scope>
    <source>
        <strain evidence="8">K13</strain>
    </source>
</reference>
<dbReference type="Pfam" id="PF08676">
    <property type="entry name" value="MutL_C"/>
    <property type="match status" value="1"/>
</dbReference>
<dbReference type="Proteomes" id="UP000677918">
    <property type="component" value="Unassembled WGS sequence"/>
</dbReference>
<feature type="domain" description="MutL C-terminal dimerisation" evidence="6">
    <location>
        <begin position="501"/>
        <end position="644"/>
    </location>
</feature>
<feature type="compositionally biased region" description="Basic and acidic residues" evidence="5">
    <location>
        <begin position="460"/>
        <end position="470"/>
    </location>
</feature>
<comment type="caution">
    <text evidence="8">The sequence shown here is derived from an EMBL/GenBank/DDBJ whole genome shotgun (WGS) entry which is preliminary data.</text>
</comment>
<dbReference type="Gene3D" id="3.30.230.10">
    <property type="match status" value="1"/>
</dbReference>
<feature type="compositionally biased region" description="Polar residues" evidence="5">
    <location>
        <begin position="472"/>
        <end position="489"/>
    </location>
</feature>
<accession>A0A8J4M1M5</accession>
<dbReference type="InterPro" id="IPR014721">
    <property type="entry name" value="Ribsml_uS5_D2-typ_fold_subgr"/>
</dbReference>
<dbReference type="InterPro" id="IPR042120">
    <property type="entry name" value="MutL_C_dimsub"/>
</dbReference>
<sequence>MSRIRVLDEHIANQIAAGEVIERPASVMKELVENSVDAGATRIDITVKEGGLELIRVQDNGSGIAAEDCETAFQRHATSKISSGRDLFHIRSLGFRGEALPSIAAVAKVRCVTSAGGDGLGRLLVMEGGRVREYADIAADQGTDMTVTDLFYNTPARLKYMKTVQTELGHISDYIYRMALAHPGIAFSLRHNDNLMLQTNGDGDMRQTAAAIYGVSIAKALVPVEGESPDYRVTGYTAKPEVTRANRYGMTTIINGRYVRHFGLNQAVMRAYHTLLPINRFPVFMLRIEMDPSLVDVNVHPAKLEVRFSKETELLAWIEQEVRRALGAMSHIPKAVKREGKGTAAVQEQLAFPATERRKSGSEPTAWSAAAPSTNSEPARSDQASLPGRSMLGSSRPAKEQQRSAYTSGASGSSGAVRERQTALPNGQGEEIARRLYAPPQLPSARGQEERSDAASFHTQHPEKEAEARSAEQAQPAIQTDNASASEQAADSLPGLPKLYPVGQVLGTYIVAQNEEGMFLIDQHAAHERIHYELFYEKFGNPAEASQELLVPITLEFTPSEAAALKDRFYYLEQLGVYMEPFGGNTFKVTSHPHWLPKGMEQQVIEELCEWLLREKKAVDLAKFREASSILCACKASIKANQALSIQECETLLDRLRACNIPYTCPHGRPIVIRFSQYELEKMFKRTM</sequence>
<dbReference type="SUPFAM" id="SSF118116">
    <property type="entry name" value="DNA mismatch repair protein MutL"/>
    <property type="match status" value="1"/>
</dbReference>
<dbReference type="InterPro" id="IPR036890">
    <property type="entry name" value="HATPase_C_sf"/>
</dbReference>
<comment type="function">
    <text evidence="4">This protein is involved in the repair of mismatches in DNA. It is required for dam-dependent methyl-directed DNA mismatch repair. May act as a 'molecular matchmaker', a protein that promotes the formation of a stable complex between two or more DNA-binding proteins in an ATP-dependent manner without itself being part of a final effector complex.</text>
</comment>
<dbReference type="PANTHER" id="PTHR10073:SF12">
    <property type="entry name" value="DNA MISMATCH REPAIR PROTEIN MLH1"/>
    <property type="match status" value="1"/>
</dbReference>
<dbReference type="SUPFAM" id="SSF55874">
    <property type="entry name" value="ATPase domain of HSP90 chaperone/DNA topoisomerase II/histidine kinase"/>
    <property type="match status" value="1"/>
</dbReference>
<dbReference type="GO" id="GO:0140664">
    <property type="term" value="F:ATP-dependent DNA damage sensor activity"/>
    <property type="evidence" value="ECO:0007669"/>
    <property type="project" value="InterPro"/>
</dbReference>
<evidence type="ECO:0000259" key="7">
    <source>
        <dbReference type="SMART" id="SM01340"/>
    </source>
</evidence>
<dbReference type="Gene3D" id="3.30.1370.100">
    <property type="entry name" value="MutL, C-terminal domain, regulatory subdomain"/>
    <property type="match status" value="1"/>
</dbReference>
<evidence type="ECO:0000256" key="2">
    <source>
        <dbReference type="ARBA" id="ARBA00022763"/>
    </source>
</evidence>
<dbReference type="SMART" id="SM01340">
    <property type="entry name" value="DNA_mis_repair"/>
    <property type="match status" value="1"/>
</dbReference>
<dbReference type="GO" id="GO:0005524">
    <property type="term" value="F:ATP binding"/>
    <property type="evidence" value="ECO:0007669"/>
    <property type="project" value="InterPro"/>
</dbReference>
<dbReference type="FunFam" id="3.30.565.10:FF:000003">
    <property type="entry name" value="DNA mismatch repair endonuclease MutL"/>
    <property type="match status" value="1"/>
</dbReference>
<dbReference type="InterPro" id="IPR020667">
    <property type="entry name" value="DNA_mismatch_repair_MutL"/>
</dbReference>
<dbReference type="InterPro" id="IPR014790">
    <property type="entry name" value="MutL_C"/>
</dbReference>